<dbReference type="Gene3D" id="1.25.40.10">
    <property type="entry name" value="Tetratricopeptide repeat domain"/>
    <property type="match status" value="1"/>
</dbReference>
<proteinExistence type="predicted"/>
<dbReference type="GO" id="GO:0042162">
    <property type="term" value="F:telomeric DNA binding"/>
    <property type="evidence" value="ECO:0007669"/>
    <property type="project" value="TreeGrafter"/>
</dbReference>
<sequence>MDKLTQGWVQHQRKAAREEDALGKFECPICATEVHASFRKFRDHFRSKHPAEAGNCQIEEAFKKCSPKDHEEGDHDPAKSQSLVAGPSKVTSDVGAASSKSPISGNRASTDGAGNDLERLNLTSDGMSSSRRRSEQICSTPASVAQQPGPSPSTPGGSGVRLGKRDEDFVRGTNPSGRQLWIASDEATEAFENVPGPPQTTQTQTRLASSSTHRRSSQHRRQRNAGHHRAQSQRSYDTARAVEMIRELVTREICSDQLVPEITGIYSGIILLESKCMEYGRTQLDVDLNPVQYKALSGLHRSLLNEYHDFLLASQHPSASEKLKDLPSRLFIPARMWRHGIHSYLELLRRKLPGSHEYMLSFVYIAYSMVGLLYETIPLFRDTWIECLGDLGRYRMAIEDSDIQDRENWTRVSRNWYTMASNKIPRVGRLYHHLAILARPDVIQQLFFYAKSLCVPVPFPSSRETVKVLFDPLLDPESTPENLAPVDLAFVRVHGLFYFAKEEHKDLLHSSMQEFLSRLEDHIERKNVLWRQHGYLTGISLGCLLLGYGDKSNVLMRVIPKPQEEAPHTVESQQSDSPMEDSADVEPSENFKMAVELAARTYKIVIDRNGDPSVLPCIHTLLVFYQYMLEFAVGRQYLEDSLPWAETADVLNYLVRLCDFGPRSEDSLEFPMPEPGDRRPLPEDYALRGLLYTQDYFPEGWFDGAEFDETHIVVEPPSIGFQRYERILWLGRRIAMNNGRLLWDQNEKKFFARVNDELKDEPIG</sequence>
<feature type="compositionally biased region" description="Basic residues" evidence="1">
    <location>
        <begin position="212"/>
        <end position="231"/>
    </location>
</feature>
<dbReference type="HOGENOM" id="CLU_010014_2_1_1"/>
<dbReference type="GeneID" id="63734832"/>
<evidence type="ECO:0000313" key="4">
    <source>
        <dbReference type="Proteomes" id="UP000030816"/>
    </source>
</evidence>
<evidence type="ECO:0000256" key="1">
    <source>
        <dbReference type="SAM" id="MobiDB-lite"/>
    </source>
</evidence>
<name>A0A0B2X7W0_METAS</name>
<dbReference type="GO" id="GO:0070034">
    <property type="term" value="F:telomerase RNA binding"/>
    <property type="evidence" value="ECO:0007669"/>
    <property type="project" value="TreeGrafter"/>
</dbReference>
<dbReference type="SUPFAM" id="SSF48452">
    <property type="entry name" value="TPR-like"/>
    <property type="match status" value="1"/>
</dbReference>
<dbReference type="AlphaFoldDB" id="A0A0B2X7W0"/>
<comment type="caution">
    <text evidence="3">The sequence shown here is derived from an EMBL/GenBank/DDBJ whole genome shotgun (WGS) entry which is preliminary data.</text>
</comment>
<dbReference type="EMBL" id="AZHE01000001">
    <property type="protein sequence ID" value="KHO01376.1"/>
    <property type="molecule type" value="Genomic_DNA"/>
</dbReference>
<feature type="region of interest" description="Disordered" evidence="1">
    <location>
        <begin position="191"/>
        <end position="237"/>
    </location>
</feature>
<evidence type="ECO:0000259" key="2">
    <source>
        <dbReference type="Pfam" id="PF10373"/>
    </source>
</evidence>
<dbReference type="OrthoDB" id="2017974at2759"/>
<accession>A0A0B2X7W0</accession>
<dbReference type="GO" id="GO:0005697">
    <property type="term" value="C:telomerase holoenzyme complex"/>
    <property type="evidence" value="ECO:0007669"/>
    <property type="project" value="TreeGrafter"/>
</dbReference>
<dbReference type="InterPro" id="IPR045153">
    <property type="entry name" value="Est1/Ebs1-like"/>
</dbReference>
<dbReference type="Proteomes" id="UP000030816">
    <property type="component" value="Unassembled WGS sequence"/>
</dbReference>
<dbReference type="Pfam" id="PF10373">
    <property type="entry name" value="EST1_DNA_bind"/>
    <property type="match status" value="1"/>
</dbReference>
<feature type="compositionally biased region" description="Polar residues" evidence="1">
    <location>
        <begin position="98"/>
        <end position="109"/>
    </location>
</feature>
<dbReference type="FunFam" id="1.25.40.10:FF:000202">
    <property type="entry name" value="Unplaced genomic scaffold supercont1.7, whole genome shotgun sequence"/>
    <property type="match status" value="1"/>
</dbReference>
<feature type="compositionally biased region" description="Polar residues" evidence="1">
    <location>
        <begin position="136"/>
        <end position="146"/>
    </location>
</feature>
<evidence type="ECO:0000313" key="3">
    <source>
        <dbReference type="EMBL" id="KHO01376.1"/>
    </source>
</evidence>
<feature type="region of interest" description="Disordered" evidence="1">
    <location>
        <begin position="563"/>
        <end position="585"/>
    </location>
</feature>
<organism evidence="3 4">
    <name type="scientific">Metarhizium album (strain ARSEF 1941)</name>
    <dbReference type="NCBI Taxonomy" id="1081103"/>
    <lineage>
        <taxon>Eukaryota</taxon>
        <taxon>Fungi</taxon>
        <taxon>Dikarya</taxon>
        <taxon>Ascomycota</taxon>
        <taxon>Pezizomycotina</taxon>
        <taxon>Sordariomycetes</taxon>
        <taxon>Hypocreomycetidae</taxon>
        <taxon>Hypocreales</taxon>
        <taxon>Clavicipitaceae</taxon>
        <taxon>Metarhizium</taxon>
    </lineage>
</organism>
<dbReference type="InterPro" id="IPR011990">
    <property type="entry name" value="TPR-like_helical_dom_sf"/>
</dbReference>
<dbReference type="InterPro" id="IPR018834">
    <property type="entry name" value="DNA/RNA-bd_Est1-type"/>
</dbReference>
<feature type="compositionally biased region" description="Low complexity" evidence="1">
    <location>
        <begin position="199"/>
        <end position="211"/>
    </location>
</feature>
<dbReference type="RefSeq" id="XP_040682441.1">
    <property type="nucleotide sequence ID" value="XM_040819176.1"/>
</dbReference>
<dbReference type="GO" id="GO:0000184">
    <property type="term" value="P:nuclear-transcribed mRNA catabolic process, nonsense-mediated decay"/>
    <property type="evidence" value="ECO:0007669"/>
    <property type="project" value="TreeGrafter"/>
</dbReference>
<feature type="region of interest" description="Disordered" evidence="1">
    <location>
        <begin position="63"/>
        <end position="178"/>
    </location>
</feature>
<protein>
    <recommendedName>
        <fullName evidence="2">DNA/RNA-binding domain-containing protein</fullName>
    </recommendedName>
</protein>
<reference evidence="3 4" key="1">
    <citation type="journal article" date="2014" name="Proc. Natl. Acad. Sci. U.S.A.">
        <title>Trajectory and genomic determinants of fungal-pathogen speciation and host adaptation.</title>
        <authorList>
            <person name="Hu X."/>
            <person name="Xiao G."/>
            <person name="Zheng P."/>
            <person name="Shang Y."/>
            <person name="Su Y."/>
            <person name="Zhang X."/>
            <person name="Liu X."/>
            <person name="Zhan S."/>
            <person name="St Leger R.J."/>
            <person name="Wang C."/>
        </authorList>
    </citation>
    <scope>NUCLEOTIDE SEQUENCE [LARGE SCALE GENOMIC DNA]</scope>
    <source>
        <strain evidence="3 4">ARSEF 1941</strain>
    </source>
</reference>
<feature type="domain" description="DNA/RNA-binding" evidence="2">
    <location>
        <begin position="413"/>
        <end position="691"/>
    </location>
</feature>
<dbReference type="STRING" id="1081103.A0A0B2X7W0"/>
<keyword evidence="4" id="KW-1185">Reference proteome</keyword>
<feature type="compositionally biased region" description="Basic and acidic residues" evidence="1">
    <location>
        <begin position="63"/>
        <end position="78"/>
    </location>
</feature>
<dbReference type="PANTHER" id="PTHR15696:SF0">
    <property type="entry name" value="TELOMERASE-BINDING PROTEIN EST1A"/>
    <property type="match status" value="1"/>
</dbReference>
<dbReference type="PANTHER" id="PTHR15696">
    <property type="entry name" value="SMG-7 SUPPRESSOR WITH MORPHOLOGICAL EFFECT ON GENITALIA PROTEIN 7"/>
    <property type="match status" value="1"/>
</dbReference>
<gene>
    <name evidence="3" type="ORF">MAM_00377</name>
</gene>